<protein>
    <submittedName>
        <fullName evidence="1">Uncharacterized protein</fullName>
    </submittedName>
</protein>
<evidence type="ECO:0000313" key="2">
    <source>
        <dbReference type="Proteomes" id="UP001432027"/>
    </source>
</evidence>
<gene>
    <name evidence="1" type="ORF">PENTCL1PPCAC_19639</name>
</gene>
<accession>A0AAV5TU04</accession>
<name>A0AAV5TU04_9BILA</name>
<evidence type="ECO:0000313" key="1">
    <source>
        <dbReference type="EMBL" id="GMS97464.1"/>
    </source>
</evidence>
<comment type="caution">
    <text evidence="1">The sequence shown here is derived from an EMBL/GenBank/DDBJ whole genome shotgun (WGS) entry which is preliminary data.</text>
</comment>
<dbReference type="Proteomes" id="UP001432027">
    <property type="component" value="Unassembled WGS sequence"/>
</dbReference>
<reference evidence="1" key="1">
    <citation type="submission" date="2023-10" db="EMBL/GenBank/DDBJ databases">
        <title>Genome assembly of Pristionchus species.</title>
        <authorList>
            <person name="Yoshida K."/>
            <person name="Sommer R.J."/>
        </authorList>
    </citation>
    <scope>NUCLEOTIDE SEQUENCE</scope>
    <source>
        <strain evidence="1">RS0144</strain>
    </source>
</reference>
<keyword evidence="2" id="KW-1185">Reference proteome</keyword>
<organism evidence="1 2">
    <name type="scientific">Pristionchus entomophagus</name>
    <dbReference type="NCBI Taxonomy" id="358040"/>
    <lineage>
        <taxon>Eukaryota</taxon>
        <taxon>Metazoa</taxon>
        <taxon>Ecdysozoa</taxon>
        <taxon>Nematoda</taxon>
        <taxon>Chromadorea</taxon>
        <taxon>Rhabditida</taxon>
        <taxon>Rhabditina</taxon>
        <taxon>Diplogasteromorpha</taxon>
        <taxon>Diplogasteroidea</taxon>
        <taxon>Neodiplogasteridae</taxon>
        <taxon>Pristionchus</taxon>
    </lineage>
</organism>
<dbReference type="EMBL" id="BTSX01000004">
    <property type="protein sequence ID" value="GMS97464.1"/>
    <property type="molecule type" value="Genomic_DNA"/>
</dbReference>
<sequence length="81" mass="9365">FIQVKIRSTNRKLFDDQFVHIVLGFLFNLLFTPARANRSLIETQENTCLEIISVGRASKGNHSHLLLCQLHGVFYIEVMVY</sequence>
<proteinExistence type="predicted"/>
<dbReference type="AlphaFoldDB" id="A0AAV5TU04"/>
<feature type="non-terminal residue" evidence="1">
    <location>
        <position position="1"/>
    </location>
</feature>